<protein>
    <recommendedName>
        <fullName evidence="4">BTB domain-containing protein</fullName>
    </recommendedName>
</protein>
<feature type="region of interest" description="Disordered" evidence="1">
    <location>
        <begin position="273"/>
        <end position="304"/>
    </location>
</feature>
<feature type="compositionally biased region" description="Basic and acidic residues" evidence="1">
    <location>
        <begin position="1"/>
        <end position="24"/>
    </location>
</feature>
<name>A0A401GH11_9APHY</name>
<evidence type="ECO:0000313" key="3">
    <source>
        <dbReference type="Proteomes" id="UP000287166"/>
    </source>
</evidence>
<dbReference type="AlphaFoldDB" id="A0A401GH11"/>
<evidence type="ECO:0000313" key="2">
    <source>
        <dbReference type="EMBL" id="GBE81452.1"/>
    </source>
</evidence>
<dbReference type="GeneID" id="38778369"/>
<feature type="region of interest" description="Disordered" evidence="1">
    <location>
        <begin position="1"/>
        <end position="69"/>
    </location>
</feature>
<dbReference type="OrthoDB" id="6359816at2759"/>
<feature type="compositionally biased region" description="Basic and acidic residues" evidence="1">
    <location>
        <begin position="57"/>
        <end position="69"/>
    </location>
</feature>
<comment type="caution">
    <text evidence="2">The sequence shown here is derived from an EMBL/GenBank/DDBJ whole genome shotgun (WGS) entry which is preliminary data.</text>
</comment>
<dbReference type="InterPro" id="IPR011333">
    <property type="entry name" value="SKP1/BTB/POZ_sf"/>
</dbReference>
<evidence type="ECO:0000256" key="1">
    <source>
        <dbReference type="SAM" id="MobiDB-lite"/>
    </source>
</evidence>
<sequence>MMTERLPDVRNIAHERVGDARERLNGASPQSREALQEHMDANEPNSTASDDQTTESIHQRKEVPDGRRTGVDENAQELLSSSCLLTAMVLDYLPFLLYWKVLSSAMFRFLILVALPRGSIISWTCFEDDLGYAPIYVAKPLGRHPMIALVSSALQGRGVSSMCGLWTFLGAFKGTLRLMEVSSTGKVAKKGKKSLHKRASPRTTQEEPADINLPTEASREQSGTVNKPLAVFANSVAVRKASPHFERLLSGGFMESQVTALDAENHLPQNLFTNEYDYDSDSDLDDDEDETDGQGSQAAPLTPKSKLADIRDEENISALTFREVENLEVPSTSNEKILDASDAIQTLPRGGRIGRTVYIKDIAFRTWQAFIFYVYTGKIEFAPLKSQGQSGRDASVDERAMLSRPPRCSPKSMYRLAEKYDMKELKDLAAKDLESKLSKENILPEVFSGFTSRYLEISTKQVEFLSNNLGSVVSQLPQWIKSIAMGLLPHSADTLVSFIQKVVALKVGTQAEPVCAYGCRSGYNRTCRNCSRSM</sequence>
<gene>
    <name evidence="2" type="ORF">SCP_0311810</name>
</gene>
<dbReference type="Proteomes" id="UP000287166">
    <property type="component" value="Unassembled WGS sequence"/>
</dbReference>
<feature type="compositionally biased region" description="Polar residues" evidence="1">
    <location>
        <begin position="43"/>
        <end position="56"/>
    </location>
</feature>
<reference evidence="2 3" key="1">
    <citation type="journal article" date="2018" name="Sci. Rep.">
        <title>Genome sequence of the cauliflower mushroom Sparassis crispa (Hanabiratake) and its association with beneficial usage.</title>
        <authorList>
            <person name="Kiyama R."/>
            <person name="Furutani Y."/>
            <person name="Kawaguchi K."/>
            <person name="Nakanishi T."/>
        </authorList>
    </citation>
    <scope>NUCLEOTIDE SEQUENCE [LARGE SCALE GENOMIC DNA]</scope>
</reference>
<feature type="compositionally biased region" description="Basic residues" evidence="1">
    <location>
        <begin position="189"/>
        <end position="200"/>
    </location>
</feature>
<dbReference type="Gene3D" id="3.30.710.10">
    <property type="entry name" value="Potassium Channel Kv1.1, Chain A"/>
    <property type="match status" value="1"/>
</dbReference>
<dbReference type="STRING" id="139825.A0A401GH11"/>
<feature type="compositionally biased region" description="Acidic residues" evidence="1">
    <location>
        <begin position="276"/>
        <end position="292"/>
    </location>
</feature>
<dbReference type="InParanoid" id="A0A401GH11"/>
<proteinExistence type="predicted"/>
<dbReference type="EMBL" id="BFAD01000003">
    <property type="protein sequence ID" value="GBE81452.1"/>
    <property type="molecule type" value="Genomic_DNA"/>
</dbReference>
<organism evidence="2 3">
    <name type="scientific">Sparassis crispa</name>
    <dbReference type="NCBI Taxonomy" id="139825"/>
    <lineage>
        <taxon>Eukaryota</taxon>
        <taxon>Fungi</taxon>
        <taxon>Dikarya</taxon>
        <taxon>Basidiomycota</taxon>
        <taxon>Agaricomycotina</taxon>
        <taxon>Agaricomycetes</taxon>
        <taxon>Polyporales</taxon>
        <taxon>Sparassidaceae</taxon>
        <taxon>Sparassis</taxon>
    </lineage>
</organism>
<dbReference type="RefSeq" id="XP_027612365.1">
    <property type="nucleotide sequence ID" value="XM_027756564.1"/>
</dbReference>
<feature type="region of interest" description="Disordered" evidence="1">
    <location>
        <begin position="189"/>
        <end position="223"/>
    </location>
</feature>
<accession>A0A401GH11</accession>
<keyword evidence="3" id="KW-1185">Reference proteome</keyword>
<evidence type="ECO:0008006" key="4">
    <source>
        <dbReference type="Google" id="ProtNLM"/>
    </source>
</evidence>